<dbReference type="EC" id="3.1.3.77" evidence="4"/>
<dbReference type="GO" id="GO:0043716">
    <property type="term" value="F:2-hydroxy-3-keto-5-methylthiopentenyl-1-phosphate phosphatase activity"/>
    <property type="evidence" value="ECO:0007669"/>
    <property type="project" value="UniProtKB-UniRule"/>
</dbReference>
<comment type="catalytic activity">
    <reaction evidence="4">
        <text>5-methylsulfanyl-2,3-dioxopentyl phosphate + H2O = 1,2-dihydroxy-5-(methylsulfanyl)pent-1-en-3-one + phosphate</text>
        <dbReference type="Rhea" id="RHEA:21700"/>
        <dbReference type="ChEBI" id="CHEBI:15377"/>
        <dbReference type="ChEBI" id="CHEBI:43474"/>
        <dbReference type="ChEBI" id="CHEBI:49252"/>
        <dbReference type="ChEBI" id="CHEBI:58828"/>
        <dbReference type="EC" id="3.1.3.77"/>
    </reaction>
</comment>
<dbReference type="Pfam" id="PF00702">
    <property type="entry name" value="Hydrolase"/>
    <property type="match status" value="1"/>
</dbReference>
<dbReference type="InterPro" id="IPR023214">
    <property type="entry name" value="HAD_sf"/>
</dbReference>
<dbReference type="NCBIfam" id="TIGR01691">
    <property type="entry name" value="enolase-ppase"/>
    <property type="match status" value="1"/>
</dbReference>
<dbReference type="PANTHER" id="PTHR20371">
    <property type="entry name" value="ENOLASE-PHOSPHATASE E1"/>
    <property type="match status" value="1"/>
</dbReference>
<dbReference type="AlphaFoldDB" id="A0A9X1MS62"/>
<dbReference type="GO" id="GO:0043874">
    <property type="term" value="F:acireductone synthase activity"/>
    <property type="evidence" value="ECO:0007669"/>
    <property type="project" value="UniProtKB-EC"/>
</dbReference>
<keyword evidence="6" id="KW-1185">Reference proteome</keyword>
<evidence type="ECO:0000256" key="4">
    <source>
        <dbReference type="HAMAP-Rule" id="MF_01681"/>
    </source>
</evidence>
<accession>A0A9X1MS62</accession>
<comment type="function">
    <text evidence="4">Bifunctional enzyme that catalyzes the enolization of 2,3-diketo-5-methylthiopentyl-1-phosphate (DK-MTP-1-P) into the intermediate 2-hydroxy-3-keto-5-methylthiopentenyl-1-phosphate (HK-MTPenyl-1-P), which is then dephosphorylated to form the acireductone 1,2-dihydroxy-3-keto-5-methylthiopentene (DHK-MTPene).</text>
</comment>
<dbReference type="Gene3D" id="1.10.720.60">
    <property type="match status" value="1"/>
</dbReference>
<dbReference type="GO" id="GO:0043715">
    <property type="term" value="F:2,3-diketo-5-methylthiopentyl-1-phosphate enolase activity"/>
    <property type="evidence" value="ECO:0007669"/>
    <property type="project" value="UniProtKB-UniRule"/>
</dbReference>
<sequence length="244" mass="26589">MIEFYGRGLLLDIEGTTASVAFVYDVMFPFVRRELDSYLKSAWGTPTLDPVLRYIAQDAGADSFEQWTREDAGEEAKLERVSAEMTRLMDNDVKATGLKQLQGLIWKSGFDSGELVAAVFDDVPAALTRWNAGGKDVRIYSSGSVAAQKMFFGHTNHGDLLSSFKGHYDTTTGPKKVAESYRAIAADYGCDASEILFLSDIVGELDAAREAGMRTGLCYRPGNAPVENANGHTGIESFDQISIG</sequence>
<comment type="similarity">
    <text evidence="4">Belongs to the HAD-like hydrolase superfamily. MasA/MtnC family.</text>
</comment>
<dbReference type="CDD" id="cd01629">
    <property type="entry name" value="HAD_EP"/>
    <property type="match status" value="1"/>
</dbReference>
<comment type="caution">
    <text evidence="5">The sequence shown here is derived from an EMBL/GenBank/DDBJ whole genome shotgun (WGS) entry which is preliminary data.</text>
</comment>
<organism evidence="5 6">
    <name type="scientific">Blastopirellula sediminis</name>
    <dbReference type="NCBI Taxonomy" id="2894196"/>
    <lineage>
        <taxon>Bacteria</taxon>
        <taxon>Pseudomonadati</taxon>
        <taxon>Planctomycetota</taxon>
        <taxon>Planctomycetia</taxon>
        <taxon>Pirellulales</taxon>
        <taxon>Pirellulaceae</taxon>
        <taxon>Blastopirellula</taxon>
    </lineage>
</organism>
<dbReference type="PANTHER" id="PTHR20371:SF1">
    <property type="entry name" value="ENOLASE-PHOSPHATASE E1"/>
    <property type="match status" value="1"/>
</dbReference>
<name>A0A9X1MS62_9BACT</name>
<dbReference type="SUPFAM" id="SSF56784">
    <property type="entry name" value="HAD-like"/>
    <property type="match status" value="1"/>
</dbReference>
<comment type="pathway">
    <text evidence="4">Amino-acid biosynthesis; L-methionine biosynthesis via salvage pathway; L-methionine from S-methyl-5-thio-alpha-D-ribose 1-phosphate: step 3/6.</text>
</comment>
<dbReference type="SFLD" id="SFLDS00003">
    <property type="entry name" value="Haloacid_Dehalogenase"/>
    <property type="match status" value="1"/>
</dbReference>
<evidence type="ECO:0000313" key="5">
    <source>
        <dbReference type="EMBL" id="MCC9631487.1"/>
    </source>
</evidence>
<comment type="pathway">
    <text evidence="4">Amino-acid biosynthesis; L-methionine biosynthesis via salvage pathway; L-methionine from S-methyl-5-thio-alpha-D-ribose 1-phosphate: step 4/6.</text>
</comment>
<dbReference type="SFLD" id="SFLDG01129">
    <property type="entry name" value="C1.5:_HAD__Beta-PGM__Phosphata"/>
    <property type="match status" value="1"/>
</dbReference>
<evidence type="ECO:0000256" key="2">
    <source>
        <dbReference type="ARBA" id="ARBA00022801"/>
    </source>
</evidence>
<proteinExistence type="inferred from homology"/>
<dbReference type="EMBL" id="JAJKFT010000010">
    <property type="protein sequence ID" value="MCC9631487.1"/>
    <property type="molecule type" value="Genomic_DNA"/>
</dbReference>
<keyword evidence="3 4" id="KW-0486">Methionine biosynthesis</keyword>
<keyword evidence="1 4" id="KW-0028">Amino-acid biosynthesis</keyword>
<gene>
    <name evidence="4 5" type="primary">mtnC</name>
    <name evidence="5" type="ORF">LOC68_24085</name>
</gene>
<dbReference type="GO" id="GO:0000287">
    <property type="term" value="F:magnesium ion binding"/>
    <property type="evidence" value="ECO:0007669"/>
    <property type="project" value="UniProtKB-UniRule"/>
</dbReference>
<dbReference type="InterPro" id="IPR023943">
    <property type="entry name" value="Enolase-ppase_E1"/>
</dbReference>
<dbReference type="SFLD" id="SFLDG01133">
    <property type="entry name" value="C1.5.4:_Enolase-phosphatase_Li"/>
    <property type="match status" value="1"/>
</dbReference>
<dbReference type="Gene3D" id="3.40.50.1000">
    <property type="entry name" value="HAD superfamily/HAD-like"/>
    <property type="match status" value="1"/>
</dbReference>
<dbReference type="Proteomes" id="UP001139103">
    <property type="component" value="Unassembled WGS sequence"/>
</dbReference>
<dbReference type="HAMAP" id="MF_01681">
    <property type="entry name" value="Salvage_MtnC"/>
    <property type="match status" value="1"/>
</dbReference>
<keyword evidence="4" id="KW-0460">Magnesium</keyword>
<dbReference type="GO" id="GO:0019509">
    <property type="term" value="P:L-methionine salvage from methylthioadenosine"/>
    <property type="evidence" value="ECO:0007669"/>
    <property type="project" value="UniProtKB-UniRule"/>
</dbReference>
<evidence type="ECO:0000313" key="6">
    <source>
        <dbReference type="Proteomes" id="UP001139103"/>
    </source>
</evidence>
<evidence type="ECO:0000256" key="1">
    <source>
        <dbReference type="ARBA" id="ARBA00022605"/>
    </source>
</evidence>
<evidence type="ECO:0000256" key="3">
    <source>
        <dbReference type="ARBA" id="ARBA00023167"/>
    </source>
</evidence>
<keyword evidence="2 4" id="KW-0378">Hydrolase</keyword>
<protein>
    <recommendedName>
        <fullName evidence="4">Enolase-phosphatase E1</fullName>
        <ecNumber evidence="4">3.1.3.77</ecNumber>
    </recommendedName>
    <alternativeName>
        <fullName evidence="4">2,3-diketo-5-methylthio-1-phosphopentane phosphatase</fullName>
    </alternativeName>
</protein>
<comment type="subunit">
    <text evidence="4">Monomer.</text>
</comment>
<comment type="cofactor">
    <cofactor evidence="4">
        <name>Mg(2+)</name>
        <dbReference type="ChEBI" id="CHEBI:18420"/>
    </cofactor>
    <text evidence="4">Binds 1 Mg(2+) ion per subunit.</text>
</comment>
<dbReference type="RefSeq" id="WP_230223534.1">
    <property type="nucleotide sequence ID" value="NZ_JAJKFT010000010.1"/>
</dbReference>
<dbReference type="InterPro" id="IPR036412">
    <property type="entry name" value="HAD-like_sf"/>
</dbReference>
<dbReference type="SFLD" id="SFLDF00044">
    <property type="entry name" value="enolase-phosphatase"/>
    <property type="match status" value="1"/>
</dbReference>
<reference evidence="5" key="1">
    <citation type="submission" date="2021-11" db="EMBL/GenBank/DDBJ databases">
        <title>Genome sequence.</title>
        <authorList>
            <person name="Sun Q."/>
        </authorList>
    </citation>
    <scope>NUCLEOTIDE SEQUENCE</scope>
    <source>
        <strain evidence="5">JC732</strain>
    </source>
</reference>
<keyword evidence="4" id="KW-0479">Metal-binding</keyword>